<dbReference type="GO" id="GO:0005886">
    <property type="term" value="C:plasma membrane"/>
    <property type="evidence" value="ECO:0007669"/>
    <property type="project" value="InterPro"/>
</dbReference>
<gene>
    <name evidence="5" type="ORF">HIJ39_14610</name>
</gene>
<dbReference type="GO" id="GO:0020037">
    <property type="term" value="F:heme binding"/>
    <property type="evidence" value="ECO:0007669"/>
    <property type="project" value="InterPro"/>
</dbReference>
<dbReference type="GO" id="GO:0017004">
    <property type="term" value="P:cytochrome complex assembly"/>
    <property type="evidence" value="ECO:0007669"/>
    <property type="project" value="UniProtKB-KW"/>
</dbReference>
<protein>
    <submittedName>
        <fullName evidence="5">Cytochrome c maturation protein CcmE</fullName>
    </submittedName>
</protein>
<keyword evidence="2" id="KW-0408">Iron</keyword>
<comment type="caution">
    <text evidence="5">The sequence shown here is derived from an EMBL/GenBank/DDBJ whole genome shotgun (WGS) entry which is preliminary data.</text>
</comment>
<keyword evidence="6" id="KW-1185">Reference proteome</keyword>
<keyword evidence="3" id="KW-0201">Cytochrome c-type biogenesis</keyword>
<dbReference type="Gene3D" id="2.40.50.140">
    <property type="entry name" value="Nucleic acid-binding proteins"/>
    <property type="match status" value="1"/>
</dbReference>
<evidence type="ECO:0000256" key="4">
    <source>
        <dbReference type="ARBA" id="ARBA00023136"/>
    </source>
</evidence>
<evidence type="ECO:0000256" key="1">
    <source>
        <dbReference type="ARBA" id="ARBA00004370"/>
    </source>
</evidence>
<organism evidence="5 6">
    <name type="scientific">Sulfobacillus harzensis</name>
    <dbReference type="NCBI Taxonomy" id="2729629"/>
    <lineage>
        <taxon>Bacteria</taxon>
        <taxon>Bacillati</taxon>
        <taxon>Bacillota</taxon>
        <taxon>Clostridia</taxon>
        <taxon>Eubacteriales</taxon>
        <taxon>Clostridiales Family XVII. Incertae Sedis</taxon>
        <taxon>Sulfobacillus</taxon>
    </lineage>
</organism>
<reference evidence="5 6" key="1">
    <citation type="submission" date="2020-04" db="EMBL/GenBank/DDBJ databases">
        <authorList>
            <person name="Zhang R."/>
            <person name="Schippers A."/>
        </authorList>
    </citation>
    <scope>NUCLEOTIDE SEQUENCE [LARGE SCALE GENOMIC DNA]</scope>
    <source>
        <strain evidence="5 6">DSM 109850</strain>
    </source>
</reference>
<dbReference type="SUPFAM" id="SSF82093">
    <property type="entry name" value="Heme chaperone CcmE"/>
    <property type="match status" value="1"/>
</dbReference>
<evidence type="ECO:0000313" key="5">
    <source>
        <dbReference type="EMBL" id="NMP23574.1"/>
    </source>
</evidence>
<comment type="subcellular location">
    <subcellularLocation>
        <location evidence="1">Membrane</location>
    </subcellularLocation>
</comment>
<dbReference type="EMBL" id="JABBVZ010000057">
    <property type="protein sequence ID" value="NMP23574.1"/>
    <property type="molecule type" value="Genomic_DNA"/>
</dbReference>
<name>A0A7Y0L7Y7_9FIRM</name>
<evidence type="ECO:0000256" key="2">
    <source>
        <dbReference type="ARBA" id="ARBA00022617"/>
    </source>
</evidence>
<dbReference type="GO" id="GO:0017003">
    <property type="term" value="P:protein-heme linkage"/>
    <property type="evidence" value="ECO:0007669"/>
    <property type="project" value="InterPro"/>
</dbReference>
<keyword evidence="2" id="KW-0349">Heme</keyword>
<dbReference type="AlphaFoldDB" id="A0A7Y0L7Y7"/>
<evidence type="ECO:0000313" key="6">
    <source>
        <dbReference type="Proteomes" id="UP000533476"/>
    </source>
</evidence>
<dbReference type="InterPro" id="IPR012340">
    <property type="entry name" value="NA-bd_OB-fold"/>
</dbReference>
<dbReference type="RefSeq" id="WP_169100979.1">
    <property type="nucleotide sequence ID" value="NZ_JABBVZ010000057.1"/>
</dbReference>
<dbReference type="InterPro" id="IPR004329">
    <property type="entry name" value="CcmE"/>
</dbReference>
<dbReference type="Proteomes" id="UP000533476">
    <property type="component" value="Unassembled WGS sequence"/>
</dbReference>
<evidence type="ECO:0000256" key="3">
    <source>
        <dbReference type="ARBA" id="ARBA00022748"/>
    </source>
</evidence>
<keyword evidence="4" id="KW-0472">Membrane</keyword>
<keyword evidence="2" id="KW-0479">Metal-binding</keyword>
<sequence>MSKKLRLQIGAMFVVGALAYMVLQGAHNFSSYFVTVKTYRAESAKFGQQTVRVQGTLLSKTVHYNPHTATLRFSLVSGGATLPVLYRGAMPNEQFHNAGAIAKGHMGRDGVFDATKLEIQCPDHYAPAKGGRS</sequence>
<accession>A0A7Y0L7Y7</accession>
<proteinExistence type="predicted"/>
<dbReference type="InterPro" id="IPR036127">
    <property type="entry name" value="CcmE-like_sf"/>
</dbReference>
<dbReference type="Pfam" id="PF03100">
    <property type="entry name" value="CcmE"/>
    <property type="match status" value="1"/>
</dbReference>